<sequence>MNRNDASTTRFAARWDAFRHVAMNVLADFARAAV</sequence>
<organism evidence="1 2">
    <name type="scientific">Caballeronia ptereochthonis</name>
    <dbReference type="NCBI Taxonomy" id="1777144"/>
    <lineage>
        <taxon>Bacteria</taxon>
        <taxon>Pseudomonadati</taxon>
        <taxon>Pseudomonadota</taxon>
        <taxon>Betaproteobacteria</taxon>
        <taxon>Burkholderiales</taxon>
        <taxon>Burkholderiaceae</taxon>
        <taxon>Caballeronia</taxon>
    </lineage>
</organism>
<proteinExistence type="predicted"/>
<accession>A0A158BM69</accession>
<name>A0A158BM69_9BURK</name>
<protein>
    <submittedName>
        <fullName evidence="1">Uncharacterized protein</fullName>
    </submittedName>
</protein>
<evidence type="ECO:0000313" key="2">
    <source>
        <dbReference type="Proteomes" id="UP000054978"/>
    </source>
</evidence>
<evidence type="ECO:0000313" key="1">
    <source>
        <dbReference type="EMBL" id="SAK70397.1"/>
    </source>
</evidence>
<gene>
    <name evidence="1" type="ORF">AWB83_03357</name>
</gene>
<dbReference type="AlphaFoldDB" id="A0A158BM69"/>
<reference evidence="1" key="1">
    <citation type="submission" date="2016-01" db="EMBL/GenBank/DDBJ databases">
        <authorList>
            <person name="Peeters C."/>
        </authorList>
    </citation>
    <scope>NUCLEOTIDE SEQUENCE [LARGE SCALE GENOMIC DNA]</scope>
    <source>
        <strain evidence="1">LMG 29326</strain>
    </source>
</reference>
<comment type="caution">
    <text evidence="1">The sequence shown here is derived from an EMBL/GenBank/DDBJ whole genome shotgun (WGS) entry which is preliminary data.</text>
</comment>
<dbReference type="STRING" id="1777144.AWB83_03357"/>
<keyword evidence="2" id="KW-1185">Reference proteome</keyword>
<dbReference type="EMBL" id="FCOB02000015">
    <property type="protein sequence ID" value="SAK70397.1"/>
    <property type="molecule type" value="Genomic_DNA"/>
</dbReference>
<dbReference type="Proteomes" id="UP000054978">
    <property type="component" value="Unassembled WGS sequence"/>
</dbReference>